<dbReference type="HAMAP" id="MF_01970">
    <property type="entry name" value="Kynureninase"/>
    <property type="match status" value="1"/>
</dbReference>
<protein>
    <recommendedName>
        <fullName evidence="12">Kynureninase</fullName>
        <ecNumber evidence="12">3.7.1.3</ecNumber>
    </recommendedName>
    <alternativeName>
        <fullName evidence="12">L-kynurenine hydrolase</fullName>
    </alternativeName>
</protein>
<dbReference type="InterPro" id="IPR010111">
    <property type="entry name" value="Kynureninase"/>
</dbReference>
<feature type="binding site" evidence="12">
    <location>
        <position position="493"/>
    </location>
    <ligand>
        <name>pyridoxal 5'-phosphate</name>
        <dbReference type="ChEBI" id="CHEBI:597326"/>
    </ligand>
</feature>
<dbReference type="GO" id="GO:0034354">
    <property type="term" value="P:'de novo' NAD+ biosynthetic process from L-tryptophan"/>
    <property type="evidence" value="ECO:0007669"/>
    <property type="project" value="UniProtKB-UniRule"/>
</dbReference>
<dbReference type="GO" id="GO:0004061">
    <property type="term" value="F:arylformamidase activity"/>
    <property type="evidence" value="ECO:0007669"/>
    <property type="project" value="UniProtKB-EC"/>
</dbReference>
<evidence type="ECO:0000256" key="1">
    <source>
        <dbReference type="ARBA" id="ARBA00001947"/>
    </source>
</evidence>
<dbReference type="SUPFAM" id="SSF102198">
    <property type="entry name" value="Putative cyclase"/>
    <property type="match status" value="1"/>
</dbReference>
<keyword evidence="12" id="KW-0963">Cytoplasm</keyword>
<dbReference type="SUPFAM" id="SSF53383">
    <property type="entry name" value="PLP-dependent transferases"/>
    <property type="match status" value="1"/>
</dbReference>
<dbReference type="InterPro" id="IPR015422">
    <property type="entry name" value="PyrdxlP-dep_Trfase_small"/>
</dbReference>
<comment type="subcellular location">
    <subcellularLocation>
        <location evidence="12">Cytoplasm</location>
    </subcellularLocation>
</comment>
<dbReference type="GO" id="GO:0005737">
    <property type="term" value="C:cytoplasm"/>
    <property type="evidence" value="ECO:0007669"/>
    <property type="project" value="UniProtKB-SubCell"/>
</dbReference>
<comment type="caution">
    <text evidence="12">Lacks conserved residue(s) required for the propagation of feature annotation.</text>
</comment>
<dbReference type="EC" id="3.7.1.3" evidence="12"/>
<keyword evidence="10" id="KW-0823">Tryptophan catabolism</keyword>
<dbReference type="GO" id="GO:0043420">
    <property type="term" value="P:anthranilate metabolic process"/>
    <property type="evidence" value="ECO:0007669"/>
    <property type="project" value="UniProtKB-UniRule"/>
</dbReference>
<evidence type="ECO:0000256" key="11">
    <source>
        <dbReference type="ARBA" id="ARBA00048496"/>
    </source>
</evidence>
<dbReference type="AlphaFoldDB" id="A0AAD8YQD6"/>
<feature type="binding site" evidence="12">
    <location>
        <position position="412"/>
    </location>
    <ligand>
        <name>pyridoxal 5'-phosphate</name>
        <dbReference type="ChEBI" id="CHEBI:597326"/>
    </ligand>
</feature>
<dbReference type="PANTHER" id="PTHR14084:SF0">
    <property type="entry name" value="KYNURENINASE"/>
    <property type="match status" value="1"/>
</dbReference>
<dbReference type="HAMAP" id="MF_01969">
    <property type="entry name" value="KynB"/>
    <property type="match status" value="1"/>
</dbReference>
<comment type="catalytic activity">
    <reaction evidence="11">
        <text>N-formyl-L-kynurenine + H2O = L-kynurenine + formate + H(+)</text>
        <dbReference type="Rhea" id="RHEA:13009"/>
        <dbReference type="ChEBI" id="CHEBI:15377"/>
        <dbReference type="ChEBI" id="CHEBI:15378"/>
        <dbReference type="ChEBI" id="CHEBI:15740"/>
        <dbReference type="ChEBI" id="CHEBI:57959"/>
        <dbReference type="ChEBI" id="CHEBI:58629"/>
        <dbReference type="EC" id="3.5.1.9"/>
    </reaction>
</comment>
<dbReference type="GO" id="GO:0046872">
    <property type="term" value="F:metal ion binding"/>
    <property type="evidence" value="ECO:0007669"/>
    <property type="project" value="UniProtKB-KW"/>
</dbReference>
<comment type="caution">
    <text evidence="13">The sequence shown here is derived from an EMBL/GenBank/DDBJ whole genome shotgun (WGS) entry which is preliminary data.</text>
</comment>
<comment type="similarity">
    <text evidence="12">Belongs to the kynureninase family.</text>
</comment>
<evidence type="ECO:0000313" key="14">
    <source>
        <dbReference type="Proteomes" id="UP001239994"/>
    </source>
</evidence>
<dbReference type="GO" id="GO:0030429">
    <property type="term" value="F:kynureninase activity"/>
    <property type="evidence" value="ECO:0007669"/>
    <property type="project" value="UniProtKB-UniRule"/>
</dbReference>
<dbReference type="GO" id="GO:0097053">
    <property type="term" value="P:L-kynurenine catabolic process"/>
    <property type="evidence" value="ECO:0007669"/>
    <property type="project" value="UniProtKB-UniRule"/>
</dbReference>
<evidence type="ECO:0000256" key="12">
    <source>
        <dbReference type="HAMAP-Rule" id="MF_03017"/>
    </source>
</evidence>
<dbReference type="GO" id="GO:0019805">
    <property type="term" value="P:quinolinate biosynthetic process"/>
    <property type="evidence" value="ECO:0007669"/>
    <property type="project" value="UniProtKB-UniRule"/>
</dbReference>
<comment type="cofactor">
    <cofactor evidence="1">
        <name>Zn(2+)</name>
        <dbReference type="ChEBI" id="CHEBI:29105"/>
    </cofactor>
</comment>
<keyword evidence="6" id="KW-0479">Metal-binding</keyword>
<evidence type="ECO:0000256" key="9">
    <source>
        <dbReference type="ARBA" id="ARBA00022898"/>
    </source>
</evidence>
<comment type="pathway">
    <text evidence="12">Amino-acid degradation; L-kynurenine degradation; L-alanine and anthranilate from L-kynurenine: step 1/1.</text>
</comment>
<dbReference type="PANTHER" id="PTHR14084">
    <property type="entry name" value="KYNURENINASE"/>
    <property type="match status" value="1"/>
</dbReference>
<dbReference type="InterPro" id="IPR015421">
    <property type="entry name" value="PyrdxlP-dep_Trfase_major"/>
</dbReference>
<comment type="catalytic activity">
    <reaction evidence="12">
        <text>3-hydroxy-L-kynurenine + H2O = 3-hydroxyanthranilate + L-alanine + H(+)</text>
        <dbReference type="Rhea" id="RHEA:25143"/>
        <dbReference type="ChEBI" id="CHEBI:15377"/>
        <dbReference type="ChEBI" id="CHEBI:15378"/>
        <dbReference type="ChEBI" id="CHEBI:36559"/>
        <dbReference type="ChEBI" id="CHEBI:57972"/>
        <dbReference type="ChEBI" id="CHEBI:58125"/>
    </reaction>
</comment>
<evidence type="ECO:0000256" key="10">
    <source>
        <dbReference type="ARBA" id="ARBA00023079"/>
    </source>
</evidence>
<keyword evidence="14" id="KW-1185">Reference proteome</keyword>
<keyword evidence="8" id="KW-0862">Zinc</keyword>
<feature type="binding site" evidence="12">
    <location>
        <position position="467"/>
    </location>
    <ligand>
        <name>pyridoxal 5'-phosphate</name>
        <dbReference type="ChEBI" id="CHEBI:597326"/>
    </ligand>
</feature>
<reference evidence="13" key="1">
    <citation type="submission" date="2023-03" db="EMBL/GenBank/DDBJ databases">
        <title>Electrophorus voltai genome.</title>
        <authorList>
            <person name="Bian C."/>
        </authorList>
    </citation>
    <scope>NUCLEOTIDE SEQUENCE</scope>
    <source>
        <strain evidence="13">CB-2022</strain>
        <tissue evidence="13">Muscle</tissue>
    </source>
</reference>
<evidence type="ECO:0000256" key="7">
    <source>
        <dbReference type="ARBA" id="ARBA00022801"/>
    </source>
</evidence>
<dbReference type="GO" id="GO:0030170">
    <property type="term" value="F:pyridoxal phosphate binding"/>
    <property type="evidence" value="ECO:0007669"/>
    <property type="project" value="UniProtKB-UniRule"/>
</dbReference>
<proteinExistence type="inferred from homology"/>
<comment type="function">
    <text evidence="12">Catalyzes the cleavage of L-kynurenine (L-Kyn) and L-3-hydroxykynurenine (L-3OHKyn) into anthranilic acid (AA) and 3-hydroxyanthranilic acid (3-OHAA), respectively.</text>
</comment>
<evidence type="ECO:0000256" key="2">
    <source>
        <dbReference type="ARBA" id="ARBA00002204"/>
    </source>
</evidence>
<dbReference type="InterPro" id="IPR015424">
    <property type="entry name" value="PyrdxlP-dep_Trfase"/>
</dbReference>
<dbReference type="Pfam" id="PF22580">
    <property type="entry name" value="KYNU_C"/>
    <property type="match status" value="1"/>
</dbReference>
<comment type="similarity">
    <text evidence="3">Belongs to the Cyclase 1 superfamily.</text>
</comment>
<gene>
    <name evidence="12" type="primary">KYNU</name>
    <name evidence="13" type="ORF">P4O66_021152</name>
</gene>
<dbReference type="EMBL" id="JAROKS010000509">
    <property type="protein sequence ID" value="KAK1784133.1"/>
    <property type="molecule type" value="Genomic_DNA"/>
</dbReference>
<accession>A0AAD8YQD6</accession>
<evidence type="ECO:0000256" key="5">
    <source>
        <dbReference type="ARBA" id="ARBA00022642"/>
    </source>
</evidence>
<comment type="subunit">
    <text evidence="4 12">Homodimer.</text>
</comment>
<dbReference type="NCBIfam" id="TIGR01814">
    <property type="entry name" value="kynureninase"/>
    <property type="match status" value="1"/>
</dbReference>
<evidence type="ECO:0000256" key="8">
    <source>
        <dbReference type="ARBA" id="ARBA00022833"/>
    </source>
</evidence>
<evidence type="ECO:0000256" key="3">
    <source>
        <dbReference type="ARBA" id="ARBA00007865"/>
    </source>
</evidence>
<feature type="modified residue" description="N6-(pyridoxal phosphate)lysine" evidence="12">
    <location>
        <position position="438"/>
    </location>
</feature>
<organism evidence="13 14">
    <name type="scientific">Electrophorus voltai</name>
    <dbReference type="NCBI Taxonomy" id="2609070"/>
    <lineage>
        <taxon>Eukaryota</taxon>
        <taxon>Metazoa</taxon>
        <taxon>Chordata</taxon>
        <taxon>Craniata</taxon>
        <taxon>Vertebrata</taxon>
        <taxon>Euteleostomi</taxon>
        <taxon>Actinopterygii</taxon>
        <taxon>Neopterygii</taxon>
        <taxon>Teleostei</taxon>
        <taxon>Ostariophysi</taxon>
        <taxon>Gymnotiformes</taxon>
        <taxon>Gymnotoidei</taxon>
        <taxon>Gymnotidae</taxon>
        <taxon>Electrophorus</taxon>
    </lineage>
</organism>
<sequence>MLPRIGRHAGDGHTGDWRARLIDISPPISESTPVWPGDTAFTRAVTSDLGGSDAVTINRITTTPHIGAHADAPAHTRIDGATIGSVPLKPYLGEALVVDMTGVDGAACIRPVEETVERLGGHLPQRLILRTYPKYPREWDNDFPGVSPELTHWFADRGGVLIGIDGASFDPMDSKTMDGHHAASDRSVAILEGLCLDDVDEGYYELIALPLKFLDLDASPADAVDPLREFRREFAIPEGVLYFDGNSLGARPIAAQECAARVIGDEWGNGLVRSWNEAGWFDLPVRLGDKLAPLLGAGEGEVVVTDSTSINLFKALASALSIAAAQDPSRKVIVSERDNFPTDLYIAEGIISLLDQGYELRLIDQPGDLTEAVGPDTAVVMLSHVNYRTGNLYAMTEVTAAVQERGALMIWDLAHSAGAVTVDLSGADADFAVGCTYKYLNGGPGSPAFIWVNRRHQNTGIQPLSGWWGHARPFAMESAYEPGAGIRRFLSGTQPITSLSLVECGLDIMLKADMADIRSKSLALADLFISLVEERCAAYGLELITPREHERRGSHVSFVHPEGYSIMKALIARGVIGDYREPGVLRFGITPLYLGYADVWNAVDVLRGILENKSWDRPEFRERDAVT</sequence>
<evidence type="ECO:0000313" key="13">
    <source>
        <dbReference type="EMBL" id="KAK1784133.1"/>
    </source>
</evidence>
<dbReference type="GO" id="GO:0019441">
    <property type="term" value="P:L-tryptophan catabolic process to kynurenine"/>
    <property type="evidence" value="ECO:0007669"/>
    <property type="project" value="InterPro"/>
</dbReference>
<comment type="catalytic activity">
    <reaction evidence="12">
        <text>L-kynurenine + H2O = anthranilate + L-alanine + H(+)</text>
        <dbReference type="Rhea" id="RHEA:16813"/>
        <dbReference type="ChEBI" id="CHEBI:15377"/>
        <dbReference type="ChEBI" id="CHEBI:15378"/>
        <dbReference type="ChEBI" id="CHEBI:16567"/>
        <dbReference type="ChEBI" id="CHEBI:57959"/>
        <dbReference type="ChEBI" id="CHEBI:57972"/>
        <dbReference type="EC" id="3.7.1.3"/>
    </reaction>
</comment>
<keyword evidence="7 12" id="KW-0378">Hydrolase</keyword>
<evidence type="ECO:0000256" key="4">
    <source>
        <dbReference type="ARBA" id="ARBA00011738"/>
    </source>
</evidence>
<dbReference type="Proteomes" id="UP001239994">
    <property type="component" value="Unassembled WGS sequence"/>
</dbReference>
<feature type="binding site" evidence="12">
    <location>
        <position position="309"/>
    </location>
    <ligand>
        <name>pyridoxal 5'-phosphate</name>
        <dbReference type="ChEBI" id="CHEBI:597326"/>
    </ligand>
</feature>
<dbReference type="InterPro" id="IPR037175">
    <property type="entry name" value="KFase_sf"/>
</dbReference>
<dbReference type="Gene3D" id="3.90.1150.10">
    <property type="entry name" value="Aspartate Aminotransferase, domain 1"/>
    <property type="match status" value="1"/>
</dbReference>
<dbReference type="InterPro" id="IPR007325">
    <property type="entry name" value="KFase/CYL"/>
</dbReference>
<dbReference type="FunFam" id="3.40.640.10:FF:000107">
    <property type="entry name" value="Kynureninase"/>
    <property type="match status" value="1"/>
</dbReference>
<feature type="binding site" evidence="12">
    <location>
        <position position="415"/>
    </location>
    <ligand>
        <name>pyridoxal 5'-phosphate</name>
        <dbReference type="ChEBI" id="CHEBI:597326"/>
    </ligand>
</feature>
<keyword evidence="9 12" id="KW-0663">Pyridoxal phosphate</keyword>
<dbReference type="Pfam" id="PF04199">
    <property type="entry name" value="Cyclase"/>
    <property type="match status" value="1"/>
</dbReference>
<feature type="binding site" evidence="12">
    <location>
        <position position="437"/>
    </location>
    <ligand>
        <name>pyridoxal 5'-phosphate</name>
        <dbReference type="ChEBI" id="CHEBI:597326"/>
    </ligand>
</feature>
<dbReference type="FunFam" id="3.50.30.50:FF:000001">
    <property type="entry name" value="Kynurenine formamidase"/>
    <property type="match status" value="1"/>
</dbReference>
<dbReference type="GO" id="GO:0004328">
    <property type="term" value="F:formamidase activity"/>
    <property type="evidence" value="ECO:0007669"/>
    <property type="project" value="InterPro"/>
</dbReference>
<comment type="pathway">
    <text evidence="12">Cofactor biosynthesis; NAD(+) biosynthesis; quinolinate from L-kynurenine: step 2/3.</text>
</comment>
<dbReference type="InterPro" id="IPR017484">
    <property type="entry name" value="Kynurenine_formamidase_bac"/>
</dbReference>
<dbReference type="Gene3D" id="3.40.640.10">
    <property type="entry name" value="Type I PLP-dependent aspartate aminotransferase-like (Major domain)"/>
    <property type="match status" value="1"/>
</dbReference>
<comment type="cofactor">
    <cofactor evidence="12">
        <name>pyridoxal 5'-phosphate</name>
        <dbReference type="ChEBI" id="CHEBI:597326"/>
    </cofactor>
</comment>
<dbReference type="Gene3D" id="3.50.30.50">
    <property type="entry name" value="Putative cyclase"/>
    <property type="match status" value="1"/>
</dbReference>
<comment type="function">
    <text evidence="2">Catalyzes the hydrolysis of N-formyl-L-kynurenine to L-kynurenine, the second step in the kynurenine pathway of tryptophan degradation.</text>
</comment>
<name>A0AAD8YQD6_9TELE</name>
<evidence type="ECO:0000256" key="6">
    <source>
        <dbReference type="ARBA" id="ARBA00022723"/>
    </source>
</evidence>
<feature type="binding site" evidence="12">
    <location>
        <position position="383"/>
    </location>
    <ligand>
        <name>pyridoxal 5'-phosphate</name>
        <dbReference type="ChEBI" id="CHEBI:597326"/>
    </ligand>
</feature>
<keyword evidence="5 12" id="KW-0662">Pyridine nucleotide biosynthesis</keyword>